<accession>A0A3M6TID3</accession>
<evidence type="ECO:0000256" key="4">
    <source>
        <dbReference type="ARBA" id="ARBA00022989"/>
    </source>
</evidence>
<feature type="transmembrane region" description="Helical" evidence="7">
    <location>
        <begin position="162"/>
        <end position="190"/>
    </location>
</feature>
<keyword evidence="6" id="KW-0675">Receptor</keyword>
<dbReference type="OrthoDB" id="10071887at2759"/>
<dbReference type="PROSITE" id="PS50262">
    <property type="entry name" value="G_PROTEIN_RECEP_F1_2"/>
    <property type="match status" value="1"/>
</dbReference>
<dbReference type="PANTHER" id="PTHR22750">
    <property type="entry name" value="G-PROTEIN COUPLED RECEPTOR"/>
    <property type="match status" value="1"/>
</dbReference>
<dbReference type="PRINTS" id="PR00237">
    <property type="entry name" value="GPCRRHODOPSN"/>
</dbReference>
<feature type="domain" description="G-protein coupled receptors family 1 profile" evidence="8">
    <location>
        <begin position="34"/>
        <end position="264"/>
    </location>
</feature>
<dbReference type="Pfam" id="PF00001">
    <property type="entry name" value="7tm_1"/>
    <property type="match status" value="1"/>
</dbReference>
<dbReference type="STRING" id="46731.A0A3M6TID3"/>
<keyword evidence="6" id="KW-0297">G-protein coupled receptor</keyword>
<feature type="transmembrane region" description="Helical" evidence="7">
    <location>
        <begin position="244"/>
        <end position="266"/>
    </location>
</feature>
<dbReference type="InterPro" id="IPR000276">
    <property type="entry name" value="GPCR_Rhodpsn"/>
</dbReference>
<keyword evidence="5 7" id="KW-0472">Membrane</keyword>
<keyword evidence="2" id="KW-1003">Cell membrane</keyword>
<dbReference type="Gene3D" id="1.20.1070.10">
    <property type="entry name" value="Rhodopsin 7-helix transmembrane proteins"/>
    <property type="match status" value="1"/>
</dbReference>
<name>A0A3M6TID3_POCDA</name>
<gene>
    <name evidence="9" type="ORF">pdam_00011564</name>
</gene>
<evidence type="ECO:0000313" key="10">
    <source>
        <dbReference type="Proteomes" id="UP000275408"/>
    </source>
</evidence>
<feature type="transmembrane region" description="Helical" evidence="7">
    <location>
        <begin position="136"/>
        <end position="156"/>
    </location>
</feature>
<feature type="transmembrane region" description="Helical" evidence="7">
    <location>
        <begin position="55"/>
        <end position="77"/>
    </location>
</feature>
<evidence type="ECO:0000259" key="8">
    <source>
        <dbReference type="PROSITE" id="PS50262"/>
    </source>
</evidence>
<dbReference type="AlphaFoldDB" id="A0A3M6TID3"/>
<comment type="caution">
    <text evidence="9">The sequence shown here is derived from an EMBL/GenBank/DDBJ whole genome shotgun (WGS) entry which is preliminary data.</text>
</comment>
<evidence type="ECO:0000256" key="3">
    <source>
        <dbReference type="ARBA" id="ARBA00022692"/>
    </source>
</evidence>
<comment type="similarity">
    <text evidence="6">Belongs to the G-protein coupled receptor 1 family.</text>
</comment>
<evidence type="ECO:0000256" key="6">
    <source>
        <dbReference type="RuleBase" id="RU000688"/>
    </source>
</evidence>
<dbReference type="GO" id="GO:0004930">
    <property type="term" value="F:G protein-coupled receptor activity"/>
    <property type="evidence" value="ECO:0007669"/>
    <property type="project" value="UniProtKB-KW"/>
</dbReference>
<evidence type="ECO:0000256" key="1">
    <source>
        <dbReference type="ARBA" id="ARBA00004651"/>
    </source>
</evidence>
<dbReference type="SMART" id="SM01381">
    <property type="entry name" value="7TM_GPCR_Srsx"/>
    <property type="match status" value="1"/>
</dbReference>
<proteinExistence type="inferred from homology"/>
<sequence length="309" mass="34629">MDGNYSVMSDRGCSYHFTTGVFLTIANIITTILGTFFNVLILVSSSRLHSVSNLFIINLTIADLLVCAAALPLNSVWTVQKTHGICVSQGVLYSRRVILTLSSSASLLILSWVSIERFVVISRPLRHKFYITTRRIRIVLAITWMCSLMYGAVAAFDDNAFITIFSTTATVTCSVVVTACYLHIFVVVWRQRRSQTELQRSQYQSQALEKQVAKTMALVISVFVLCFAPLTIARQTVTTTSHGALHDGLLLLALSHSAVNPVIYFLRFRDYRAALKRILYCKSIQVEYSRNSDKTCLDNNQTELCQIVS</sequence>
<dbReference type="Proteomes" id="UP000275408">
    <property type="component" value="Unassembled WGS sequence"/>
</dbReference>
<dbReference type="PROSITE" id="PS00237">
    <property type="entry name" value="G_PROTEIN_RECEP_F1_1"/>
    <property type="match status" value="1"/>
</dbReference>
<feature type="transmembrane region" description="Helical" evidence="7">
    <location>
        <begin position="20"/>
        <end position="43"/>
    </location>
</feature>
<evidence type="ECO:0000313" key="9">
    <source>
        <dbReference type="EMBL" id="RMX41028.1"/>
    </source>
</evidence>
<reference evidence="9 10" key="1">
    <citation type="journal article" date="2018" name="Sci. Rep.">
        <title>Comparative analysis of the Pocillopora damicornis genome highlights role of immune system in coral evolution.</title>
        <authorList>
            <person name="Cunning R."/>
            <person name="Bay R.A."/>
            <person name="Gillette P."/>
            <person name="Baker A.C."/>
            <person name="Traylor-Knowles N."/>
        </authorList>
    </citation>
    <scope>NUCLEOTIDE SEQUENCE [LARGE SCALE GENOMIC DNA]</scope>
    <source>
        <strain evidence="9">RSMAS</strain>
        <tissue evidence="9">Whole animal</tissue>
    </source>
</reference>
<keyword evidence="3 6" id="KW-0812">Transmembrane</keyword>
<keyword evidence="10" id="KW-1185">Reference proteome</keyword>
<dbReference type="CDD" id="cd00637">
    <property type="entry name" value="7tm_classA_rhodopsin-like"/>
    <property type="match status" value="1"/>
</dbReference>
<keyword evidence="6" id="KW-0807">Transducer</keyword>
<protein>
    <recommendedName>
        <fullName evidence="8">G-protein coupled receptors family 1 profile domain-containing protein</fullName>
    </recommendedName>
</protein>
<dbReference type="InterPro" id="IPR017452">
    <property type="entry name" value="GPCR_Rhodpsn_7TM"/>
</dbReference>
<organism evidence="9 10">
    <name type="scientific">Pocillopora damicornis</name>
    <name type="common">Cauliflower coral</name>
    <name type="synonym">Millepora damicornis</name>
    <dbReference type="NCBI Taxonomy" id="46731"/>
    <lineage>
        <taxon>Eukaryota</taxon>
        <taxon>Metazoa</taxon>
        <taxon>Cnidaria</taxon>
        <taxon>Anthozoa</taxon>
        <taxon>Hexacorallia</taxon>
        <taxon>Scleractinia</taxon>
        <taxon>Astrocoeniina</taxon>
        <taxon>Pocilloporidae</taxon>
        <taxon>Pocillopora</taxon>
    </lineage>
</organism>
<evidence type="ECO:0000256" key="5">
    <source>
        <dbReference type="ARBA" id="ARBA00023136"/>
    </source>
</evidence>
<dbReference type="SUPFAM" id="SSF81321">
    <property type="entry name" value="Family A G protein-coupled receptor-like"/>
    <property type="match status" value="1"/>
</dbReference>
<feature type="transmembrane region" description="Helical" evidence="7">
    <location>
        <begin position="97"/>
        <end position="115"/>
    </location>
</feature>
<evidence type="ECO:0000256" key="2">
    <source>
        <dbReference type="ARBA" id="ARBA00022475"/>
    </source>
</evidence>
<dbReference type="OMA" id="KSIQVEY"/>
<dbReference type="GO" id="GO:0005886">
    <property type="term" value="C:plasma membrane"/>
    <property type="evidence" value="ECO:0007669"/>
    <property type="project" value="UniProtKB-SubCell"/>
</dbReference>
<keyword evidence="4 7" id="KW-1133">Transmembrane helix</keyword>
<evidence type="ECO:0000256" key="7">
    <source>
        <dbReference type="SAM" id="Phobius"/>
    </source>
</evidence>
<comment type="subcellular location">
    <subcellularLocation>
        <location evidence="1">Cell membrane</location>
        <topology evidence="1">Multi-pass membrane protein</topology>
    </subcellularLocation>
</comment>
<dbReference type="EMBL" id="RCHS01003537">
    <property type="protein sequence ID" value="RMX41028.1"/>
    <property type="molecule type" value="Genomic_DNA"/>
</dbReference>
<feature type="transmembrane region" description="Helical" evidence="7">
    <location>
        <begin position="211"/>
        <end position="232"/>
    </location>
</feature>